<reference evidence="1 2" key="2">
    <citation type="journal article" date="2017" name="Front. Plant Sci.">
        <title>Gene Classification and Mining of Molecular Markers Useful in Red Clover (Trifolium pratense) Breeding.</title>
        <authorList>
            <person name="Istvanek J."/>
            <person name="Dluhosova J."/>
            <person name="Dluhos P."/>
            <person name="Patkova L."/>
            <person name="Nedelnik J."/>
            <person name="Repkova J."/>
        </authorList>
    </citation>
    <scope>NUCLEOTIDE SEQUENCE [LARGE SCALE GENOMIC DNA]</scope>
    <source>
        <strain evidence="2">cv. Tatra</strain>
        <tissue evidence="1">Young leaves</tissue>
    </source>
</reference>
<protein>
    <submittedName>
        <fullName evidence="1">Uncharacterized protein</fullName>
    </submittedName>
</protein>
<proteinExistence type="predicted"/>
<comment type="caution">
    <text evidence="1">The sequence shown here is derived from an EMBL/GenBank/DDBJ whole genome shotgun (WGS) entry which is preliminary data.</text>
</comment>
<evidence type="ECO:0000313" key="1">
    <source>
        <dbReference type="EMBL" id="PNX62040.1"/>
    </source>
</evidence>
<reference evidence="1 2" key="1">
    <citation type="journal article" date="2014" name="Am. J. Bot.">
        <title>Genome assembly and annotation for red clover (Trifolium pratense; Fabaceae).</title>
        <authorList>
            <person name="Istvanek J."/>
            <person name="Jaros M."/>
            <person name="Krenek A."/>
            <person name="Repkova J."/>
        </authorList>
    </citation>
    <scope>NUCLEOTIDE SEQUENCE [LARGE SCALE GENOMIC DNA]</scope>
    <source>
        <strain evidence="2">cv. Tatra</strain>
        <tissue evidence="1">Young leaves</tissue>
    </source>
</reference>
<evidence type="ECO:0000313" key="2">
    <source>
        <dbReference type="Proteomes" id="UP000236291"/>
    </source>
</evidence>
<dbReference type="AlphaFoldDB" id="A0A2K3K6X1"/>
<accession>A0A2K3K6X1</accession>
<organism evidence="1 2">
    <name type="scientific">Trifolium pratense</name>
    <name type="common">Red clover</name>
    <dbReference type="NCBI Taxonomy" id="57577"/>
    <lineage>
        <taxon>Eukaryota</taxon>
        <taxon>Viridiplantae</taxon>
        <taxon>Streptophyta</taxon>
        <taxon>Embryophyta</taxon>
        <taxon>Tracheophyta</taxon>
        <taxon>Spermatophyta</taxon>
        <taxon>Magnoliopsida</taxon>
        <taxon>eudicotyledons</taxon>
        <taxon>Gunneridae</taxon>
        <taxon>Pentapetalae</taxon>
        <taxon>rosids</taxon>
        <taxon>fabids</taxon>
        <taxon>Fabales</taxon>
        <taxon>Fabaceae</taxon>
        <taxon>Papilionoideae</taxon>
        <taxon>50 kb inversion clade</taxon>
        <taxon>NPAAA clade</taxon>
        <taxon>Hologalegina</taxon>
        <taxon>IRL clade</taxon>
        <taxon>Trifolieae</taxon>
        <taxon>Trifolium</taxon>
    </lineage>
</organism>
<name>A0A2K3K6X1_TRIPR</name>
<gene>
    <name evidence="1" type="ORF">L195_g060959</name>
</gene>
<feature type="non-terminal residue" evidence="1">
    <location>
        <position position="61"/>
    </location>
</feature>
<sequence length="61" mass="6889">MDFGAYRFRVKVHVIDGIDDAMFVLSDDDVRYLTRTKCSVLLSSSKVLKGVNPPPTLMKIE</sequence>
<dbReference type="Proteomes" id="UP000236291">
    <property type="component" value="Unassembled WGS sequence"/>
</dbReference>
<dbReference type="EMBL" id="ASHM01145268">
    <property type="protein sequence ID" value="PNX62040.1"/>
    <property type="molecule type" value="Genomic_DNA"/>
</dbReference>